<accession>A0A194S3T4</accession>
<dbReference type="PANTHER" id="PTHR21008">
    <property type="entry name" value="S-ADENOSYLMETHIONINE SENSOR UPSTREAM OF MTORC1-RELATED"/>
    <property type="match status" value="1"/>
</dbReference>
<dbReference type="EMBL" id="KQ474078">
    <property type="protein sequence ID" value="KPV75184.1"/>
    <property type="molecule type" value="Genomic_DNA"/>
</dbReference>
<organism evidence="6 7">
    <name type="scientific">Rhodotorula graminis (strain WP1)</name>
    <dbReference type="NCBI Taxonomy" id="578459"/>
    <lineage>
        <taxon>Eukaryota</taxon>
        <taxon>Fungi</taxon>
        <taxon>Dikarya</taxon>
        <taxon>Basidiomycota</taxon>
        <taxon>Pucciniomycotina</taxon>
        <taxon>Microbotryomycetes</taxon>
        <taxon>Sporidiobolales</taxon>
        <taxon>Sporidiobolaceae</taxon>
        <taxon>Rhodotorula</taxon>
    </lineage>
</organism>
<dbReference type="Proteomes" id="UP000053890">
    <property type="component" value="Unassembled WGS sequence"/>
</dbReference>
<evidence type="ECO:0000313" key="6">
    <source>
        <dbReference type="EMBL" id="KPV75184.1"/>
    </source>
</evidence>
<dbReference type="Pfam" id="PF11968">
    <property type="entry name" value="Bmt2"/>
    <property type="match status" value="1"/>
</dbReference>
<keyword evidence="1 4" id="KW-0489">Methyltransferase</keyword>
<feature type="region of interest" description="Disordered" evidence="5">
    <location>
        <begin position="1"/>
        <end position="82"/>
    </location>
</feature>
<dbReference type="PANTHER" id="PTHR21008:SF1">
    <property type="entry name" value="25S RRNA (ADENINE(2142)-N(1))-METHYLTRANSFERASE"/>
    <property type="match status" value="1"/>
</dbReference>
<evidence type="ECO:0000256" key="5">
    <source>
        <dbReference type="SAM" id="MobiDB-lite"/>
    </source>
</evidence>
<dbReference type="InterPro" id="IPR029063">
    <property type="entry name" value="SAM-dependent_MTases_sf"/>
</dbReference>
<evidence type="ECO:0000256" key="2">
    <source>
        <dbReference type="ARBA" id="ARBA00022679"/>
    </source>
</evidence>
<keyword evidence="4" id="KW-0539">Nucleus</keyword>
<gene>
    <name evidence="6" type="ORF">RHOBADRAFT_53198</name>
</gene>
<dbReference type="HAMAP" id="MF_03044">
    <property type="entry name" value="BMT2"/>
    <property type="match status" value="1"/>
</dbReference>
<feature type="binding site" evidence="4">
    <location>
        <position position="190"/>
    </location>
    <ligand>
        <name>S-adenosyl-L-methionine</name>
        <dbReference type="ChEBI" id="CHEBI:59789"/>
    </ligand>
</feature>
<feature type="binding site" evidence="4">
    <location>
        <position position="209"/>
    </location>
    <ligand>
        <name>S-adenosyl-L-methionine</name>
        <dbReference type="ChEBI" id="CHEBI:59789"/>
    </ligand>
</feature>
<reference evidence="6 7" key="1">
    <citation type="journal article" date="2015" name="Front. Microbiol.">
        <title>Genome sequence of the plant growth promoting endophytic yeast Rhodotorula graminis WP1.</title>
        <authorList>
            <person name="Firrincieli A."/>
            <person name="Otillar R."/>
            <person name="Salamov A."/>
            <person name="Schmutz J."/>
            <person name="Khan Z."/>
            <person name="Redman R.S."/>
            <person name="Fleck N.D."/>
            <person name="Lindquist E."/>
            <person name="Grigoriev I.V."/>
            <person name="Doty S.L."/>
        </authorList>
    </citation>
    <scope>NUCLEOTIDE SEQUENCE [LARGE SCALE GENOMIC DNA]</scope>
    <source>
        <strain evidence="6 7">WP1</strain>
    </source>
</reference>
<sequence length="385" mass="41980">MPHTNNLNGKFSRPSRSSSPPPPPADRKAKRAGRKPAFLAKKPKSSATPSAKEAAIGSAPSTTAAPAASDPAIPRNRTKQTELIRAFHAIEKQLASPALTDPDERKKLEQERERLGGLETYQAASVHGGDKTRGGESSKWLVKQIKDLKIGVDDKDKLKAQPKAEPTILEDGTKVWPKVERKKLRLLDVGAIAGTAYEGYPWIAPTSIDLNPLAPHVVKSNFFDFPAPEKDEDKFDVVALSLVINFEGSLVNRGHMLLHAHSYLTPRGYLYIVLPLPCLTNSRYLSHDRLTAILDSTGWDVIRKHDSARLTYWLVRRSETGPDGVEWKREQVRTGAGRNNFCLVVKPGSPVERGVPSTAASTAKGGKGGKAKDGTEPEVATADEE</sequence>
<keyword evidence="2 4" id="KW-0808">Transferase</keyword>
<dbReference type="GO" id="GO:0005730">
    <property type="term" value="C:nucleolus"/>
    <property type="evidence" value="ECO:0007669"/>
    <property type="project" value="UniProtKB-SubCell"/>
</dbReference>
<dbReference type="STRING" id="578459.A0A194S3T4"/>
<evidence type="ECO:0000256" key="3">
    <source>
        <dbReference type="ARBA" id="ARBA00022691"/>
    </source>
</evidence>
<proteinExistence type="inferred from homology"/>
<comment type="subcellular location">
    <subcellularLocation>
        <location evidence="4">Nucleus</location>
        <location evidence="4">Nucleolus</location>
    </subcellularLocation>
</comment>
<protein>
    <recommendedName>
        <fullName evidence="4">25S rRNA adenine-N(1) methyltransferase</fullName>
        <ecNumber evidence="4">2.1.1.-</ecNumber>
    </recommendedName>
</protein>
<dbReference type="GeneID" id="28977168"/>
<dbReference type="EC" id="2.1.1.-" evidence="4"/>
<name>A0A194S3T4_RHOGW</name>
<dbReference type="Gene3D" id="3.40.50.150">
    <property type="entry name" value="Vaccinia Virus protein VP39"/>
    <property type="match status" value="1"/>
</dbReference>
<dbReference type="SUPFAM" id="SSF53335">
    <property type="entry name" value="S-adenosyl-L-methionine-dependent methyltransferases"/>
    <property type="match status" value="1"/>
</dbReference>
<feature type="region of interest" description="Disordered" evidence="5">
    <location>
        <begin position="348"/>
        <end position="385"/>
    </location>
</feature>
<comment type="similarity">
    <text evidence="4">Belongs to the BMT2 family.</text>
</comment>
<dbReference type="OrthoDB" id="5954793at2759"/>
<feature type="compositionally biased region" description="Low complexity" evidence="5">
    <location>
        <begin position="45"/>
        <end position="74"/>
    </location>
</feature>
<keyword evidence="3 4" id="KW-0949">S-adenosyl-L-methionine</keyword>
<evidence type="ECO:0000313" key="7">
    <source>
        <dbReference type="Proteomes" id="UP000053890"/>
    </source>
</evidence>
<dbReference type="RefSeq" id="XP_018271233.1">
    <property type="nucleotide sequence ID" value="XM_018416720.1"/>
</dbReference>
<keyword evidence="7" id="KW-1185">Reference proteome</keyword>
<evidence type="ECO:0000256" key="1">
    <source>
        <dbReference type="ARBA" id="ARBA00022603"/>
    </source>
</evidence>
<evidence type="ECO:0000256" key="4">
    <source>
        <dbReference type="HAMAP-Rule" id="MF_03044"/>
    </source>
</evidence>
<dbReference type="AlphaFoldDB" id="A0A194S3T4"/>
<dbReference type="GO" id="GO:0016433">
    <property type="term" value="F:rRNA (adenine) methyltransferase activity"/>
    <property type="evidence" value="ECO:0007669"/>
    <property type="project" value="UniProtKB-UniRule"/>
</dbReference>
<dbReference type="InterPro" id="IPR021867">
    <property type="entry name" value="Bmt2/SAMTOR"/>
</dbReference>
<comment type="function">
    <text evidence="4">S-adenosyl-L-methionine-dependent methyltransferase that specifically methylates the N(1) position of an adenine present in helix 65 in 25S rRNA.</text>
</comment>
<dbReference type="OMA" id="FHRTSKW"/>